<reference evidence="1" key="1">
    <citation type="submission" date="2020-03" db="EMBL/GenBank/DDBJ databases">
        <title>Melopsittacus undulatus (budgerigar) genome, bMelUnd1, maternal haplotype with Z.</title>
        <authorList>
            <person name="Gedman G."/>
            <person name="Mountcastle J."/>
            <person name="Haase B."/>
            <person name="Formenti G."/>
            <person name="Wright T."/>
            <person name="Apodaca J."/>
            <person name="Pelan S."/>
            <person name="Chow W."/>
            <person name="Rhie A."/>
            <person name="Howe K."/>
            <person name="Fedrigo O."/>
            <person name="Jarvis E.D."/>
        </authorList>
    </citation>
    <scope>NUCLEOTIDE SEQUENCE [LARGE SCALE GENOMIC DNA]</scope>
</reference>
<reference evidence="1" key="3">
    <citation type="submission" date="2025-09" db="UniProtKB">
        <authorList>
            <consortium name="Ensembl"/>
        </authorList>
    </citation>
    <scope>IDENTIFICATION</scope>
</reference>
<dbReference type="Pfam" id="PF00462">
    <property type="entry name" value="Glutaredoxin"/>
    <property type="match status" value="1"/>
</dbReference>
<accession>A0A8V5GYZ5</accession>
<proteinExistence type="predicted"/>
<evidence type="ECO:0000313" key="2">
    <source>
        <dbReference type="Proteomes" id="UP000694405"/>
    </source>
</evidence>
<dbReference type="InterPro" id="IPR002109">
    <property type="entry name" value="Glutaredoxin"/>
</dbReference>
<evidence type="ECO:0000313" key="1">
    <source>
        <dbReference type="Ensembl" id="ENSMUNP00000022292.2"/>
    </source>
</evidence>
<dbReference type="GO" id="GO:0015038">
    <property type="term" value="F:glutathione disulfide oxidoreductase activity"/>
    <property type="evidence" value="ECO:0007669"/>
    <property type="project" value="TreeGrafter"/>
</dbReference>
<dbReference type="InterPro" id="IPR036249">
    <property type="entry name" value="Thioredoxin-like_sf"/>
</dbReference>
<dbReference type="PANTHER" id="PTHR46185:SF1">
    <property type="entry name" value="GLUTAREDOXIN-1"/>
    <property type="match status" value="1"/>
</dbReference>
<dbReference type="PANTHER" id="PTHR46185">
    <property type="entry name" value="GLUTAREDOXIN-1"/>
    <property type="match status" value="1"/>
</dbReference>
<dbReference type="Ensembl" id="ENSMUNT00000025437.2">
    <property type="protein sequence ID" value="ENSMUNP00000022292.2"/>
    <property type="gene ID" value="ENSMUNG00000016763.2"/>
</dbReference>
<dbReference type="InterPro" id="IPR047185">
    <property type="entry name" value="GLRX1"/>
</dbReference>
<protein>
    <submittedName>
        <fullName evidence="1">Uncharacterized protein</fullName>
    </submittedName>
</protein>
<accession>A0A8C6K4V4</accession>
<dbReference type="AlphaFoldDB" id="A0A8C6K4V4"/>
<keyword evidence="2" id="KW-1185">Reference proteome</keyword>
<dbReference type="PROSITE" id="PS51354">
    <property type="entry name" value="GLUTAREDOXIN_2"/>
    <property type="match status" value="1"/>
</dbReference>
<name>A0A8C6K4V4_MELUD</name>
<dbReference type="Gene3D" id="3.40.30.10">
    <property type="entry name" value="Glutaredoxin"/>
    <property type="match status" value="1"/>
</dbReference>
<sequence length="108" mass="12278">MADKLVESKIRCDKVTLFKERGCCYCRNAEEMLKQYNFVPGALEVVDITQRKDVQDCLQRRTGHRTVSSRSCSSPDCCRRCSSRTPCRVLALGVKPLSCLCLILLVQF</sequence>
<dbReference type="SUPFAM" id="SSF52833">
    <property type="entry name" value="Thioredoxin-like"/>
    <property type="match status" value="1"/>
</dbReference>
<reference evidence="1" key="2">
    <citation type="submission" date="2025-08" db="UniProtKB">
        <authorList>
            <consortium name="Ensembl"/>
        </authorList>
    </citation>
    <scope>IDENTIFICATION</scope>
</reference>
<dbReference type="Proteomes" id="UP000694405">
    <property type="component" value="Chromosome Z"/>
</dbReference>
<dbReference type="GO" id="GO:0005739">
    <property type="term" value="C:mitochondrion"/>
    <property type="evidence" value="ECO:0007669"/>
    <property type="project" value="TreeGrafter"/>
</dbReference>
<organism evidence="1 2">
    <name type="scientific">Melopsittacus undulatus</name>
    <name type="common">Budgerigar</name>
    <name type="synonym">Psittacus undulatus</name>
    <dbReference type="NCBI Taxonomy" id="13146"/>
    <lineage>
        <taxon>Eukaryota</taxon>
        <taxon>Metazoa</taxon>
        <taxon>Chordata</taxon>
        <taxon>Craniata</taxon>
        <taxon>Vertebrata</taxon>
        <taxon>Euteleostomi</taxon>
        <taxon>Archelosauria</taxon>
        <taxon>Archosauria</taxon>
        <taxon>Dinosauria</taxon>
        <taxon>Saurischia</taxon>
        <taxon>Theropoda</taxon>
        <taxon>Coelurosauria</taxon>
        <taxon>Aves</taxon>
        <taxon>Neognathae</taxon>
        <taxon>Neoaves</taxon>
        <taxon>Telluraves</taxon>
        <taxon>Australaves</taxon>
        <taxon>Psittaciformes</taxon>
        <taxon>Psittaculidae</taxon>
        <taxon>Melopsittacus</taxon>
    </lineage>
</organism>